<evidence type="ECO:0000256" key="7">
    <source>
        <dbReference type="ARBA" id="ARBA00048045"/>
    </source>
</evidence>
<dbReference type="PANTHER" id="PTHR11079">
    <property type="entry name" value="CYTOSINE DEAMINASE FAMILY MEMBER"/>
    <property type="match status" value="1"/>
</dbReference>
<dbReference type="SUPFAM" id="SSF53927">
    <property type="entry name" value="Cytidine deaminase-like"/>
    <property type="match status" value="1"/>
</dbReference>
<comment type="cofactor">
    <cofactor evidence="8">
        <name>Zn(2+)</name>
        <dbReference type="ChEBI" id="CHEBI:29105"/>
    </cofactor>
    <text evidence="8">Binds 1 zinc ion per subunit.</text>
</comment>
<comment type="function">
    <text evidence="8">Catalyzes the deamination of adenosine to inosine at the wobble position 34 of tRNA(Arg2).</text>
</comment>
<dbReference type="CDD" id="cd01285">
    <property type="entry name" value="nucleoside_deaminase"/>
    <property type="match status" value="1"/>
</dbReference>
<proteinExistence type="inferred from homology"/>
<dbReference type="FunFam" id="3.40.140.10:FF:000005">
    <property type="entry name" value="tRNA-specific adenosine deaminase"/>
    <property type="match status" value="1"/>
</dbReference>
<comment type="catalytic activity">
    <reaction evidence="7 8">
        <text>adenosine(34) in tRNA + H2O + H(+) = inosine(34) in tRNA + NH4(+)</text>
        <dbReference type="Rhea" id="RHEA:43168"/>
        <dbReference type="Rhea" id="RHEA-COMP:10373"/>
        <dbReference type="Rhea" id="RHEA-COMP:10374"/>
        <dbReference type="ChEBI" id="CHEBI:15377"/>
        <dbReference type="ChEBI" id="CHEBI:15378"/>
        <dbReference type="ChEBI" id="CHEBI:28938"/>
        <dbReference type="ChEBI" id="CHEBI:74411"/>
        <dbReference type="ChEBI" id="CHEBI:82852"/>
        <dbReference type="EC" id="3.5.4.33"/>
    </reaction>
</comment>
<dbReference type="Gene3D" id="3.40.140.10">
    <property type="entry name" value="Cytidine Deaminase, domain 2"/>
    <property type="match status" value="1"/>
</dbReference>
<evidence type="ECO:0000256" key="3">
    <source>
        <dbReference type="ARBA" id="ARBA00022694"/>
    </source>
</evidence>
<dbReference type="AlphaFoldDB" id="U2M402"/>
<evidence type="ECO:0000256" key="6">
    <source>
        <dbReference type="ARBA" id="ARBA00022833"/>
    </source>
</evidence>
<dbReference type="EMBL" id="AWVF01000259">
    <property type="protein sequence ID" value="ERJ94033.1"/>
    <property type="molecule type" value="Genomic_DNA"/>
</dbReference>
<dbReference type="InterPro" id="IPR028883">
    <property type="entry name" value="tRNA_aden_deaminase"/>
</dbReference>
<comment type="similarity">
    <text evidence="1">Belongs to the cytidine and deoxycytidylate deaminase family. ADAT2 subfamily.</text>
</comment>
<feature type="binding site" evidence="8">
    <location>
        <position position="93"/>
    </location>
    <ligand>
        <name>Zn(2+)</name>
        <dbReference type="ChEBI" id="CHEBI:29105"/>
        <note>catalytic</note>
    </ligand>
</feature>
<dbReference type="InterPro" id="IPR016192">
    <property type="entry name" value="APOBEC/CMP_deaminase_Zn-bd"/>
</dbReference>
<dbReference type="HAMAP" id="MF_00972">
    <property type="entry name" value="tRNA_aden_deaminase"/>
    <property type="match status" value="1"/>
</dbReference>
<dbReference type="eggNOG" id="COG0590">
    <property type="taxonomic scope" value="Bacteria"/>
</dbReference>
<dbReference type="Proteomes" id="UP000016662">
    <property type="component" value="Unassembled WGS sequence"/>
</dbReference>
<name>U2M402_9FIRM</name>
<dbReference type="EC" id="3.5.4.33" evidence="8"/>
<dbReference type="STRING" id="411473.RUMCAL_02112"/>
<evidence type="ECO:0000256" key="4">
    <source>
        <dbReference type="ARBA" id="ARBA00022723"/>
    </source>
</evidence>
<keyword evidence="4 8" id="KW-0479">Metal-binding</keyword>
<keyword evidence="5 8" id="KW-0378">Hydrolase</keyword>
<evidence type="ECO:0000256" key="8">
    <source>
        <dbReference type="HAMAP-Rule" id="MF_00972"/>
    </source>
</evidence>
<reference evidence="10 11" key="1">
    <citation type="submission" date="2013-07" db="EMBL/GenBank/DDBJ databases">
        <authorList>
            <person name="Weinstock G."/>
            <person name="Sodergren E."/>
            <person name="Wylie T."/>
            <person name="Fulton L."/>
            <person name="Fulton R."/>
            <person name="Fronick C."/>
            <person name="O'Laughlin M."/>
            <person name="Godfrey J."/>
            <person name="Miner T."/>
            <person name="Herter B."/>
            <person name="Appelbaum E."/>
            <person name="Cordes M."/>
            <person name="Lek S."/>
            <person name="Wollam A."/>
            <person name="Pepin K.H."/>
            <person name="Palsikar V.B."/>
            <person name="Mitreva M."/>
            <person name="Wilson R.K."/>
        </authorList>
    </citation>
    <scope>NUCLEOTIDE SEQUENCE [LARGE SCALE GENOMIC DNA]</scope>
    <source>
        <strain evidence="10 11">ATCC 27760</strain>
    </source>
</reference>
<dbReference type="GO" id="GO:0052717">
    <property type="term" value="F:tRNA-specific adenosine-34 deaminase activity"/>
    <property type="evidence" value="ECO:0007669"/>
    <property type="project" value="UniProtKB-UniRule"/>
</dbReference>
<dbReference type="Pfam" id="PF14437">
    <property type="entry name" value="MafB19-deam"/>
    <property type="match status" value="1"/>
</dbReference>
<feature type="active site" description="Proton donor" evidence="8">
    <location>
        <position position="62"/>
    </location>
</feature>
<dbReference type="PROSITE" id="PS51747">
    <property type="entry name" value="CYT_DCMP_DEAMINASES_2"/>
    <property type="match status" value="1"/>
</dbReference>
<dbReference type="InterPro" id="IPR016193">
    <property type="entry name" value="Cytidine_deaminase-like"/>
</dbReference>
<dbReference type="GO" id="GO:0008270">
    <property type="term" value="F:zinc ion binding"/>
    <property type="evidence" value="ECO:0007669"/>
    <property type="project" value="UniProtKB-UniRule"/>
</dbReference>
<accession>U2M402</accession>
<dbReference type="HOGENOM" id="CLU_025810_3_2_9"/>
<organism evidence="10 11">
    <name type="scientific">Ruminococcus callidus ATCC 27760</name>
    <dbReference type="NCBI Taxonomy" id="411473"/>
    <lineage>
        <taxon>Bacteria</taxon>
        <taxon>Bacillati</taxon>
        <taxon>Bacillota</taxon>
        <taxon>Clostridia</taxon>
        <taxon>Eubacteriales</taxon>
        <taxon>Oscillospiraceae</taxon>
        <taxon>Ruminococcus</taxon>
    </lineage>
</organism>
<dbReference type="PROSITE" id="PS00903">
    <property type="entry name" value="CYT_DCMP_DEAMINASES_1"/>
    <property type="match status" value="1"/>
</dbReference>
<evidence type="ECO:0000256" key="2">
    <source>
        <dbReference type="ARBA" id="ARBA00011738"/>
    </source>
</evidence>
<keyword evidence="11" id="KW-1185">Reference proteome</keyword>
<evidence type="ECO:0000256" key="1">
    <source>
        <dbReference type="ARBA" id="ARBA00010669"/>
    </source>
</evidence>
<sequence length="171" mass="18658">MTETGFVPKARYMMRALELAAQAAAMGEVPVGAVVVQKSTGRIIGEGYNRREADRSPLAHAEIMAIDAASRTLGGWRLLDSALYVTLEPCPMCAGAILHARLEQVVYGTADPKGGAVDSVEQLFTLPYNWTPEVHAGLLQAECAQILRDFFRELRLKKQAEKIARNGISML</sequence>
<evidence type="ECO:0000313" key="11">
    <source>
        <dbReference type="Proteomes" id="UP000016662"/>
    </source>
</evidence>
<keyword evidence="6 8" id="KW-0862">Zinc</keyword>
<feature type="binding site" evidence="8">
    <location>
        <position position="90"/>
    </location>
    <ligand>
        <name>Zn(2+)</name>
        <dbReference type="ChEBI" id="CHEBI:29105"/>
        <note>catalytic</note>
    </ligand>
</feature>
<dbReference type="InterPro" id="IPR058535">
    <property type="entry name" value="MafB19-deam"/>
</dbReference>
<evidence type="ECO:0000313" key="10">
    <source>
        <dbReference type="EMBL" id="ERJ94033.1"/>
    </source>
</evidence>
<dbReference type="GO" id="GO:0002100">
    <property type="term" value="P:tRNA wobble adenosine to inosine editing"/>
    <property type="evidence" value="ECO:0007669"/>
    <property type="project" value="UniProtKB-UniRule"/>
</dbReference>
<protein>
    <recommendedName>
        <fullName evidence="8">tRNA-specific adenosine deaminase</fullName>
        <ecNumber evidence="8">3.5.4.33</ecNumber>
    </recommendedName>
</protein>
<dbReference type="PATRIC" id="fig|411473.3.peg.1743"/>
<keyword evidence="3 8" id="KW-0819">tRNA processing</keyword>
<evidence type="ECO:0000256" key="5">
    <source>
        <dbReference type="ARBA" id="ARBA00022801"/>
    </source>
</evidence>
<dbReference type="InterPro" id="IPR002125">
    <property type="entry name" value="CMP_dCMP_dom"/>
</dbReference>
<evidence type="ECO:0000259" key="9">
    <source>
        <dbReference type="PROSITE" id="PS51747"/>
    </source>
</evidence>
<dbReference type="NCBIfam" id="NF008113">
    <property type="entry name" value="PRK10860.1"/>
    <property type="match status" value="1"/>
</dbReference>
<gene>
    <name evidence="8" type="primary">tadA</name>
    <name evidence="10" type="ORF">RUMCAL_02112</name>
</gene>
<feature type="domain" description="CMP/dCMP-type deaminase" evidence="9">
    <location>
        <begin position="7"/>
        <end position="118"/>
    </location>
</feature>
<dbReference type="RefSeq" id="WP_021683626.1">
    <property type="nucleotide sequence ID" value="NZ_KI260498.1"/>
</dbReference>
<comment type="caution">
    <text evidence="10">The sequence shown here is derived from an EMBL/GenBank/DDBJ whole genome shotgun (WGS) entry which is preliminary data.</text>
</comment>
<dbReference type="PANTHER" id="PTHR11079:SF202">
    <property type="entry name" value="TRNA-SPECIFIC ADENOSINE DEAMINASE"/>
    <property type="match status" value="1"/>
</dbReference>
<feature type="binding site" evidence="8">
    <location>
        <position position="60"/>
    </location>
    <ligand>
        <name>Zn(2+)</name>
        <dbReference type="ChEBI" id="CHEBI:29105"/>
        <note>catalytic</note>
    </ligand>
</feature>
<comment type="subunit">
    <text evidence="2 8">Homodimer.</text>
</comment>